<evidence type="ECO:0000313" key="2">
    <source>
        <dbReference type="Proteomes" id="UP000179145"/>
    </source>
</evidence>
<keyword evidence="2" id="KW-1185">Reference proteome</keyword>
<sequence length="262" mass="28975">MLIAALPMYDWAENRAETDARWRFLRTQLREKGIDAPEHLTRRNADMPPVPGGIRNHRGDLIAPDPANLPPDELNLDVLWRHPDLLLSETCWGPLRHGLRQDVSLIGQSSYDGWEGGQGPYYSSAIIARSSFGKSVAAHSNGEAIFDRNILREKRLAYNDPHSLSGFLALAEDLRALGEENIFSQYVSTGAHRESIRAVAAGRADVAAIDCRSWGLAQKYETAAQGLHVIGWTKRRHGIALIGSVHLNDEAISCVAEIVGRQ</sequence>
<dbReference type="EMBL" id="CP014674">
    <property type="protein sequence ID" value="AOX16129.1"/>
    <property type="molecule type" value="Genomic_DNA"/>
</dbReference>
<dbReference type="SUPFAM" id="SSF53850">
    <property type="entry name" value="Periplasmic binding protein-like II"/>
    <property type="match status" value="1"/>
</dbReference>
<name>A0A1D8UR55_9PROT</name>
<dbReference type="AlphaFoldDB" id="A0A1D8UR55"/>
<dbReference type="RefSeq" id="WP_070401950.1">
    <property type="nucleotide sequence ID" value="NZ_BJVW01000013.1"/>
</dbReference>
<accession>A0A1D8UR55</accession>
<gene>
    <name evidence="1" type="ORF">A0U89_02200</name>
</gene>
<dbReference type="PANTHER" id="PTHR35841">
    <property type="entry name" value="PHOSPHONATES-BINDING PERIPLASMIC PROTEIN"/>
    <property type="match status" value="1"/>
</dbReference>
<reference evidence="1 2" key="1">
    <citation type="journal article" date="2016" name="Microb. Cell Fact.">
        <title>Dissection of exopolysaccharide biosynthesis in Kozakia baliensis.</title>
        <authorList>
            <person name="Brandt J.U."/>
            <person name="Jakob F."/>
            <person name="Behr J."/>
            <person name="Geissler A.J."/>
            <person name="Vogel R.F."/>
        </authorList>
    </citation>
    <scope>NUCLEOTIDE SEQUENCE [LARGE SCALE GENOMIC DNA]</scope>
    <source>
        <strain evidence="1 2">DSM 14400</strain>
    </source>
</reference>
<dbReference type="Pfam" id="PF12974">
    <property type="entry name" value="Phosphonate-bd"/>
    <property type="match status" value="1"/>
</dbReference>
<organism evidence="1 2">
    <name type="scientific">Kozakia baliensis</name>
    <dbReference type="NCBI Taxonomy" id="153496"/>
    <lineage>
        <taxon>Bacteria</taxon>
        <taxon>Pseudomonadati</taxon>
        <taxon>Pseudomonadota</taxon>
        <taxon>Alphaproteobacteria</taxon>
        <taxon>Acetobacterales</taxon>
        <taxon>Acetobacteraceae</taxon>
        <taxon>Kozakia</taxon>
    </lineage>
</organism>
<dbReference type="PANTHER" id="PTHR35841:SF1">
    <property type="entry name" value="PHOSPHONATES-BINDING PERIPLASMIC PROTEIN"/>
    <property type="match status" value="1"/>
</dbReference>
<dbReference type="Gene3D" id="3.40.190.10">
    <property type="entry name" value="Periplasmic binding protein-like II"/>
    <property type="match status" value="1"/>
</dbReference>
<dbReference type="STRING" id="153496.A0U89_02200"/>
<evidence type="ECO:0000313" key="1">
    <source>
        <dbReference type="EMBL" id="AOX16129.1"/>
    </source>
</evidence>
<dbReference type="eggNOG" id="COG3221">
    <property type="taxonomic scope" value="Bacteria"/>
</dbReference>
<proteinExistence type="predicted"/>
<dbReference type="Proteomes" id="UP000179145">
    <property type="component" value="Chromosome"/>
</dbReference>
<dbReference type="OrthoDB" id="7353682at2"/>
<protein>
    <submittedName>
        <fullName evidence="1">Phosphate ABC transporter substrate-binding protein</fullName>
    </submittedName>
</protein>
<dbReference type="KEGG" id="kba:A0U89_02200"/>